<dbReference type="FunCoup" id="B0WLR0">
    <property type="interactions" value="74"/>
</dbReference>
<evidence type="ECO:0000313" key="12">
    <source>
        <dbReference type="Proteomes" id="UP000002320"/>
    </source>
</evidence>
<dbReference type="VEuPathDB" id="VectorBase:CQUJHB020423"/>
<gene>
    <name evidence="11" type="primary">6040199</name>
    <name evidence="10" type="ORF">CpipJ_CPIJ008268</name>
</gene>
<accession>B0WLR0</accession>
<keyword evidence="3 8" id="KW-0812">Transmembrane</keyword>
<dbReference type="GO" id="GO:0005886">
    <property type="term" value="C:plasma membrane"/>
    <property type="evidence" value="ECO:0007669"/>
    <property type="project" value="UniProtKB-SubCell"/>
</dbReference>
<dbReference type="InterPro" id="IPR052192">
    <property type="entry name" value="Insect_Ionotropic_Sensory_Rcpt"/>
</dbReference>
<evidence type="ECO:0000313" key="10">
    <source>
        <dbReference type="EMBL" id="EDS30625.1"/>
    </source>
</evidence>
<name>B0WLR0_CULQU</name>
<protein>
    <recommendedName>
        <fullName evidence="13">Ionotropic glutamate receptor C-terminal domain-containing protein</fullName>
    </recommendedName>
</protein>
<evidence type="ECO:0000313" key="11">
    <source>
        <dbReference type="EnsemblMetazoa" id="CPIJ008268-PA"/>
    </source>
</evidence>
<keyword evidence="9" id="KW-0732">Signal</keyword>
<dbReference type="InParanoid" id="B0WLR0"/>
<evidence type="ECO:0000256" key="5">
    <source>
        <dbReference type="ARBA" id="ARBA00023136"/>
    </source>
</evidence>
<feature type="signal peptide" evidence="9">
    <location>
        <begin position="1"/>
        <end position="19"/>
    </location>
</feature>
<dbReference type="Proteomes" id="UP000002320">
    <property type="component" value="Unassembled WGS sequence"/>
</dbReference>
<dbReference type="KEGG" id="cqu:CpipJ_CPIJ008268"/>
<dbReference type="AlphaFoldDB" id="B0WLR0"/>
<evidence type="ECO:0000256" key="8">
    <source>
        <dbReference type="SAM" id="Phobius"/>
    </source>
</evidence>
<feature type="transmembrane region" description="Helical" evidence="8">
    <location>
        <begin position="349"/>
        <end position="370"/>
    </location>
</feature>
<evidence type="ECO:0000256" key="2">
    <source>
        <dbReference type="ARBA" id="ARBA00022475"/>
    </source>
</evidence>
<evidence type="ECO:0000256" key="6">
    <source>
        <dbReference type="ARBA" id="ARBA00023170"/>
    </source>
</evidence>
<dbReference type="PANTHER" id="PTHR42643:SF24">
    <property type="entry name" value="IONOTROPIC RECEPTOR 60A"/>
    <property type="match status" value="1"/>
</dbReference>
<evidence type="ECO:0000256" key="3">
    <source>
        <dbReference type="ARBA" id="ARBA00022692"/>
    </source>
</evidence>
<keyword evidence="4 8" id="KW-1133">Transmembrane helix</keyword>
<dbReference type="PANTHER" id="PTHR42643">
    <property type="entry name" value="IONOTROPIC RECEPTOR 20A-RELATED"/>
    <property type="match status" value="1"/>
</dbReference>
<reference evidence="11" key="2">
    <citation type="submission" date="2020-05" db="UniProtKB">
        <authorList>
            <consortium name="EnsemblMetazoa"/>
        </authorList>
    </citation>
    <scope>IDENTIFICATION</scope>
    <source>
        <strain evidence="11">JHB</strain>
    </source>
</reference>
<sequence>METIGWKLLVLLTFGCSFGSSGRHSGTLDYVVSIVLELAKTERGVPNCVFYKENNASYQDGFLGQVWRDSRLEFVTKTVFRRANSSIEKVRLLVEPMVVIVQGGLRSKFARSLLRKFKPSTKVIVTYFYEAGLVSSLMFLTNLSFYNTVYISGFNLSVTVGDIVSSEHLDYRPPPNELFKTTPRRNLAGHPITFITINNSVERFKLLLEWLGEAALFMNTTVLQSYHLCEKGNEVNKTECFYRHFSVEKVDINLYTIRVLPFHDNLFQYLNTNLQFDVGLLVPRFPLSYFQLFTMPFSWEIWTLLLILFMLVEVLHLTWPVVFKNEPILTVICGFERYDLHKAGRWEKMVLLSMIVLTFFAINAYETILISMMTSKPAAKEIRTLADFHESGIKIKSDRQINMLVDQIGCFAKSYDNASEQGLDMAHDMDRKHAYIYRRDLGRNILPRYYDPANRMYRYKCLDLSLGRYPLILITKTRSPLMEAFAYTLNCLIEGGIYHFWDNTLANLIAKGNHLAKFDLAVLYFSDLAPALLAWSIGNVAGGAIFWIEIQYRIHVAATKRFIRLHDDLNRVEIVGSSNLRMFVRIVARKSELTLKFELE</sequence>
<evidence type="ECO:0000256" key="9">
    <source>
        <dbReference type="SAM" id="SignalP"/>
    </source>
</evidence>
<dbReference type="EnsemblMetazoa" id="CPIJ008268-RA">
    <property type="protein sequence ID" value="CPIJ008268-PA"/>
    <property type="gene ID" value="CPIJ008268"/>
</dbReference>
<evidence type="ECO:0000256" key="1">
    <source>
        <dbReference type="ARBA" id="ARBA00004651"/>
    </source>
</evidence>
<dbReference type="OrthoDB" id="7744623at2759"/>
<keyword evidence="12" id="KW-1185">Reference proteome</keyword>
<organism>
    <name type="scientific">Culex quinquefasciatus</name>
    <name type="common">Southern house mosquito</name>
    <name type="synonym">Culex pungens</name>
    <dbReference type="NCBI Taxonomy" id="7176"/>
    <lineage>
        <taxon>Eukaryota</taxon>
        <taxon>Metazoa</taxon>
        <taxon>Ecdysozoa</taxon>
        <taxon>Arthropoda</taxon>
        <taxon>Hexapoda</taxon>
        <taxon>Insecta</taxon>
        <taxon>Pterygota</taxon>
        <taxon>Neoptera</taxon>
        <taxon>Endopterygota</taxon>
        <taxon>Diptera</taxon>
        <taxon>Nematocera</taxon>
        <taxon>Culicoidea</taxon>
        <taxon>Culicidae</taxon>
        <taxon>Culicinae</taxon>
        <taxon>Culicini</taxon>
        <taxon>Culex</taxon>
        <taxon>Culex</taxon>
    </lineage>
</organism>
<feature type="chain" id="PRO_5014566816" description="Ionotropic glutamate receptor C-terminal domain-containing protein" evidence="9">
    <location>
        <begin position="20"/>
        <end position="600"/>
    </location>
</feature>
<keyword evidence="5 8" id="KW-0472">Membrane</keyword>
<dbReference type="VEuPathDB" id="VectorBase:CPIJ008268"/>
<comment type="subcellular location">
    <subcellularLocation>
        <location evidence="1">Cell membrane</location>
        <topology evidence="1">Multi-pass membrane protein</topology>
    </subcellularLocation>
</comment>
<proteinExistence type="predicted"/>
<evidence type="ECO:0000256" key="7">
    <source>
        <dbReference type="ARBA" id="ARBA00023180"/>
    </source>
</evidence>
<keyword evidence="6" id="KW-0675">Receptor</keyword>
<evidence type="ECO:0008006" key="13">
    <source>
        <dbReference type="Google" id="ProtNLM"/>
    </source>
</evidence>
<dbReference type="EMBL" id="DS231989">
    <property type="protein sequence ID" value="EDS30625.1"/>
    <property type="molecule type" value="Genomic_DNA"/>
</dbReference>
<feature type="transmembrane region" description="Helical" evidence="8">
    <location>
        <begin position="301"/>
        <end position="319"/>
    </location>
</feature>
<keyword evidence="7" id="KW-0325">Glycoprotein</keyword>
<evidence type="ECO:0000256" key="4">
    <source>
        <dbReference type="ARBA" id="ARBA00022989"/>
    </source>
</evidence>
<reference evidence="10" key="1">
    <citation type="submission" date="2007-03" db="EMBL/GenBank/DDBJ databases">
        <title>Annotation of Culex pipiens quinquefasciatus.</title>
        <authorList>
            <consortium name="The Broad Institute Genome Sequencing Platform"/>
            <person name="Atkinson P.W."/>
            <person name="Hemingway J."/>
            <person name="Christensen B.M."/>
            <person name="Higgs S."/>
            <person name="Kodira C."/>
            <person name="Hannick L."/>
            <person name="Megy K."/>
            <person name="O'Leary S."/>
            <person name="Pearson M."/>
            <person name="Haas B.J."/>
            <person name="Mauceli E."/>
            <person name="Wortman J.R."/>
            <person name="Lee N.H."/>
            <person name="Guigo R."/>
            <person name="Stanke M."/>
            <person name="Alvarado L."/>
            <person name="Amedeo P."/>
            <person name="Antoine C.H."/>
            <person name="Arensburger P."/>
            <person name="Bidwell S.L."/>
            <person name="Crawford M."/>
            <person name="Camaro F."/>
            <person name="Devon K."/>
            <person name="Engels R."/>
            <person name="Hammond M."/>
            <person name="Howarth C."/>
            <person name="Koehrsen M."/>
            <person name="Lawson D."/>
            <person name="Montgomery P."/>
            <person name="Nene V."/>
            <person name="Nusbaum C."/>
            <person name="Puiu D."/>
            <person name="Romero-Severson J."/>
            <person name="Severson D.W."/>
            <person name="Shumway M."/>
            <person name="Sisk P."/>
            <person name="Stolte C."/>
            <person name="Zeng Q."/>
            <person name="Eisenstadt E."/>
            <person name="Fraser-Liggett C."/>
            <person name="Strausberg R."/>
            <person name="Galagan J."/>
            <person name="Birren B."/>
            <person name="Collins F.H."/>
        </authorList>
    </citation>
    <scope>NUCLEOTIDE SEQUENCE [LARGE SCALE GENOMIC DNA]</scope>
    <source>
        <strain evidence="10">JHB</strain>
    </source>
</reference>
<dbReference type="HOGENOM" id="CLU_018838_0_0_1"/>
<keyword evidence="2" id="KW-1003">Cell membrane</keyword>